<evidence type="ECO:0000256" key="6">
    <source>
        <dbReference type="ARBA" id="ARBA00022741"/>
    </source>
</evidence>
<organism evidence="13 14">
    <name type="scientific">Bifidobacterium longum subsp. suis</name>
    <dbReference type="NCBI Taxonomy" id="1695"/>
    <lineage>
        <taxon>Bacteria</taxon>
        <taxon>Bacillati</taxon>
        <taxon>Actinomycetota</taxon>
        <taxon>Actinomycetes</taxon>
        <taxon>Bifidobacteriales</taxon>
        <taxon>Bifidobacteriaceae</taxon>
        <taxon>Bifidobacterium</taxon>
    </lineage>
</organism>
<gene>
    <name evidence="11" type="primary">tmk</name>
    <name evidence="13" type="ORF">BLSS_0772</name>
</gene>
<keyword evidence="8 11" id="KW-0067">ATP-binding</keyword>
<dbReference type="GO" id="GO:0006235">
    <property type="term" value="P:dTTP biosynthetic process"/>
    <property type="evidence" value="ECO:0007669"/>
    <property type="project" value="UniProtKB-UniRule"/>
</dbReference>
<keyword evidence="4 11" id="KW-0808">Transferase</keyword>
<dbReference type="FunFam" id="3.40.50.300:FF:000225">
    <property type="entry name" value="Thymidylate kinase"/>
    <property type="match status" value="1"/>
</dbReference>
<dbReference type="InterPro" id="IPR018094">
    <property type="entry name" value="Thymidylate_kinase"/>
</dbReference>
<evidence type="ECO:0000256" key="7">
    <source>
        <dbReference type="ARBA" id="ARBA00022777"/>
    </source>
</evidence>
<keyword evidence="7 11" id="KW-0418">Kinase</keyword>
<comment type="catalytic activity">
    <reaction evidence="9 11">
        <text>dTMP + ATP = dTDP + ADP</text>
        <dbReference type="Rhea" id="RHEA:13517"/>
        <dbReference type="ChEBI" id="CHEBI:30616"/>
        <dbReference type="ChEBI" id="CHEBI:58369"/>
        <dbReference type="ChEBI" id="CHEBI:63528"/>
        <dbReference type="ChEBI" id="CHEBI:456216"/>
        <dbReference type="EC" id="2.7.4.9"/>
    </reaction>
</comment>
<accession>A0A087BPI6</accession>
<evidence type="ECO:0000256" key="5">
    <source>
        <dbReference type="ARBA" id="ARBA00022727"/>
    </source>
</evidence>
<evidence type="ECO:0000256" key="11">
    <source>
        <dbReference type="HAMAP-Rule" id="MF_00165"/>
    </source>
</evidence>
<evidence type="ECO:0000313" key="13">
    <source>
        <dbReference type="EMBL" id="KFI72936.1"/>
    </source>
</evidence>
<sequence>MSGLFVSFEGVDGVGKTTQGERLRAYLEAQGRTVVVTREPGGTALGKAIRQLLLHGVDGGAVDIAPRAEALLFAADRAQHVAETIRPALERGEVVITDRYLDSSLAYQAGGRELTPEEIRALSMWATNNLLPDRTYLLDMDPALSHNRLEHAEDRMESAGSDFQSRTRQAFLDLAVAEPNRFHVIDASQSIEQVWSAIEADIQTLLRDNVADVDTVMARSGASTGAVTMGGVR</sequence>
<dbReference type="GO" id="GO:0006233">
    <property type="term" value="P:dTDP biosynthetic process"/>
    <property type="evidence" value="ECO:0007669"/>
    <property type="project" value="InterPro"/>
</dbReference>
<proteinExistence type="inferred from homology"/>
<dbReference type="GO" id="GO:0005524">
    <property type="term" value="F:ATP binding"/>
    <property type="evidence" value="ECO:0007669"/>
    <property type="project" value="UniProtKB-UniRule"/>
</dbReference>
<dbReference type="GO" id="GO:0005829">
    <property type="term" value="C:cytosol"/>
    <property type="evidence" value="ECO:0007669"/>
    <property type="project" value="TreeGrafter"/>
</dbReference>
<evidence type="ECO:0000313" key="14">
    <source>
        <dbReference type="Proteomes" id="UP000029024"/>
    </source>
</evidence>
<evidence type="ECO:0000256" key="9">
    <source>
        <dbReference type="ARBA" id="ARBA00048743"/>
    </source>
</evidence>
<evidence type="ECO:0000256" key="2">
    <source>
        <dbReference type="ARBA" id="ARBA00012980"/>
    </source>
</evidence>
<dbReference type="CDD" id="cd01672">
    <property type="entry name" value="TMPK"/>
    <property type="match status" value="1"/>
</dbReference>
<dbReference type="Proteomes" id="UP000029024">
    <property type="component" value="Unassembled WGS sequence"/>
</dbReference>
<evidence type="ECO:0000256" key="3">
    <source>
        <dbReference type="ARBA" id="ARBA00017144"/>
    </source>
</evidence>
<comment type="similarity">
    <text evidence="1 11">Belongs to the thymidylate kinase family.</text>
</comment>
<evidence type="ECO:0000256" key="8">
    <source>
        <dbReference type="ARBA" id="ARBA00022840"/>
    </source>
</evidence>
<dbReference type="PANTHER" id="PTHR10344">
    <property type="entry name" value="THYMIDYLATE KINASE"/>
    <property type="match status" value="1"/>
</dbReference>
<dbReference type="PANTHER" id="PTHR10344:SF4">
    <property type="entry name" value="UMP-CMP KINASE 2, MITOCHONDRIAL"/>
    <property type="match status" value="1"/>
</dbReference>
<dbReference type="AlphaFoldDB" id="A0A087BPI6"/>
<dbReference type="SUPFAM" id="SSF52540">
    <property type="entry name" value="P-loop containing nucleoside triphosphate hydrolases"/>
    <property type="match status" value="1"/>
</dbReference>
<keyword evidence="5 11" id="KW-0545">Nucleotide biosynthesis</keyword>
<dbReference type="PROSITE" id="PS01331">
    <property type="entry name" value="THYMIDYLATE_KINASE"/>
    <property type="match status" value="1"/>
</dbReference>
<feature type="domain" description="Thymidylate kinase-like" evidence="12">
    <location>
        <begin position="8"/>
        <end position="198"/>
    </location>
</feature>
<keyword evidence="6 11" id="KW-0547">Nucleotide-binding</keyword>
<evidence type="ECO:0000256" key="4">
    <source>
        <dbReference type="ARBA" id="ARBA00022679"/>
    </source>
</evidence>
<evidence type="ECO:0000256" key="1">
    <source>
        <dbReference type="ARBA" id="ARBA00009776"/>
    </source>
</evidence>
<protein>
    <recommendedName>
        <fullName evidence="3 11">Thymidylate kinase</fullName>
        <ecNumber evidence="2 11">2.7.4.9</ecNumber>
    </recommendedName>
    <alternativeName>
        <fullName evidence="11">dTMP kinase</fullName>
    </alternativeName>
</protein>
<dbReference type="Gene3D" id="3.40.50.300">
    <property type="entry name" value="P-loop containing nucleotide triphosphate hydrolases"/>
    <property type="match status" value="1"/>
</dbReference>
<dbReference type="GO" id="GO:0006227">
    <property type="term" value="P:dUDP biosynthetic process"/>
    <property type="evidence" value="ECO:0007669"/>
    <property type="project" value="TreeGrafter"/>
</dbReference>
<dbReference type="InterPro" id="IPR018095">
    <property type="entry name" value="Thymidylate_kin_CS"/>
</dbReference>
<comment type="function">
    <text evidence="10 11">Phosphorylation of dTMP to form dTDP in both de novo and salvage pathways of dTTP synthesis.</text>
</comment>
<name>A0A087BPI6_BIFLN</name>
<dbReference type="RefSeq" id="WP_032683310.1">
    <property type="nucleotide sequence ID" value="NZ_JGZA01000004.1"/>
</dbReference>
<evidence type="ECO:0000256" key="10">
    <source>
        <dbReference type="ARBA" id="ARBA00057735"/>
    </source>
</evidence>
<dbReference type="EC" id="2.7.4.9" evidence="2 11"/>
<reference evidence="13 14" key="1">
    <citation type="submission" date="2014-03" db="EMBL/GenBank/DDBJ databases">
        <title>Genomics of Bifidobacteria.</title>
        <authorList>
            <person name="Ventura M."/>
            <person name="Milani C."/>
            <person name="Lugli G.A."/>
        </authorList>
    </citation>
    <scope>NUCLEOTIDE SEQUENCE [LARGE SCALE GENOMIC DNA]</scope>
    <source>
        <strain evidence="13 14">LMG 21814</strain>
    </source>
</reference>
<dbReference type="EMBL" id="JGZA01000004">
    <property type="protein sequence ID" value="KFI72936.1"/>
    <property type="molecule type" value="Genomic_DNA"/>
</dbReference>
<dbReference type="NCBIfam" id="TIGR00041">
    <property type="entry name" value="DTMP_kinase"/>
    <property type="match status" value="1"/>
</dbReference>
<comment type="caution">
    <text evidence="13">The sequence shown here is derived from an EMBL/GenBank/DDBJ whole genome shotgun (WGS) entry which is preliminary data.</text>
</comment>
<dbReference type="GO" id="GO:0004798">
    <property type="term" value="F:dTMP kinase activity"/>
    <property type="evidence" value="ECO:0007669"/>
    <property type="project" value="UniProtKB-UniRule"/>
</dbReference>
<feature type="binding site" evidence="11">
    <location>
        <begin position="10"/>
        <end position="17"/>
    </location>
    <ligand>
        <name>ATP</name>
        <dbReference type="ChEBI" id="CHEBI:30616"/>
    </ligand>
</feature>
<dbReference type="InterPro" id="IPR039430">
    <property type="entry name" value="Thymidylate_kin-like_dom"/>
</dbReference>
<evidence type="ECO:0000259" key="12">
    <source>
        <dbReference type="Pfam" id="PF02223"/>
    </source>
</evidence>
<dbReference type="InterPro" id="IPR027417">
    <property type="entry name" value="P-loop_NTPase"/>
</dbReference>
<dbReference type="HAMAP" id="MF_00165">
    <property type="entry name" value="Thymidylate_kinase"/>
    <property type="match status" value="1"/>
</dbReference>
<dbReference type="Pfam" id="PF02223">
    <property type="entry name" value="Thymidylate_kin"/>
    <property type="match status" value="1"/>
</dbReference>